<evidence type="ECO:0000313" key="5">
    <source>
        <dbReference type="EMBL" id="GAA4188532.1"/>
    </source>
</evidence>
<keyword evidence="1 3" id="KW-0547">Nucleotide-binding</keyword>
<evidence type="ECO:0000313" key="6">
    <source>
        <dbReference type="Proteomes" id="UP001500213"/>
    </source>
</evidence>
<dbReference type="PROSITE" id="PS00674">
    <property type="entry name" value="AAA"/>
    <property type="match status" value="1"/>
</dbReference>
<evidence type="ECO:0000259" key="4">
    <source>
        <dbReference type="SMART" id="SM00382"/>
    </source>
</evidence>
<comment type="similarity">
    <text evidence="3">Belongs to the AAA ATPase family.</text>
</comment>
<dbReference type="InterPro" id="IPR027417">
    <property type="entry name" value="P-loop_NTPase"/>
</dbReference>
<dbReference type="InterPro" id="IPR050168">
    <property type="entry name" value="AAA_ATPase_domain"/>
</dbReference>
<dbReference type="SMART" id="SM00382">
    <property type="entry name" value="AAA"/>
    <property type="match status" value="1"/>
</dbReference>
<proteinExistence type="inferred from homology"/>
<comment type="caution">
    <text evidence="5">The sequence shown here is derived from an EMBL/GenBank/DDBJ whole genome shotgun (WGS) entry which is preliminary data.</text>
</comment>
<dbReference type="PANTHER" id="PTHR23077:SF171">
    <property type="entry name" value="NUCLEAR VALOSIN-CONTAINING PROTEIN-LIKE"/>
    <property type="match status" value="1"/>
</dbReference>
<keyword evidence="2 3" id="KW-0067">ATP-binding</keyword>
<accession>A0ABP8ARV5</accession>
<evidence type="ECO:0000256" key="2">
    <source>
        <dbReference type="ARBA" id="ARBA00022840"/>
    </source>
</evidence>
<evidence type="ECO:0000256" key="1">
    <source>
        <dbReference type="ARBA" id="ARBA00022741"/>
    </source>
</evidence>
<dbReference type="RefSeq" id="WP_344775447.1">
    <property type="nucleotide sequence ID" value="NZ_BAABBX010000012.1"/>
</dbReference>
<evidence type="ECO:0000256" key="3">
    <source>
        <dbReference type="RuleBase" id="RU003651"/>
    </source>
</evidence>
<dbReference type="EMBL" id="BAABBX010000012">
    <property type="protein sequence ID" value="GAA4188532.1"/>
    <property type="molecule type" value="Genomic_DNA"/>
</dbReference>
<sequence length="393" mass="43141">MQSIIAKVDHLSNGVPMLRATNGVLFVGDSEVTNLGLQVGDVVLCDNDGEWTIGVEADWEPRINVGSVTHVTDTQALIRSGLEIHMRTIPDGIEIQSGDTVAYDERPELLEVVTTERVRASLLGEDGFDVTTVRRLPNADLEWDQFAGSPDIVREAKDIVAVHTDLEARRRLSALGVDPVRGILFEGPPGTGKTFLAQIMAAKSGAMLYLVTTASLGGRLVSESEQRLESIYEDAARQDLSIIFIDEIEVLTRERGSEHDQGSRLVNVFLTNMDGMASHDNVITIGATNRVHDIDRALRRPGRFDREVSFRLPDSADRYSILTARRRVTTGGLDYAGVADATDGWTAADLEAIWKHAGELTVIAGRSAIRNDHFLMGFERARDARANRLNGTR</sequence>
<dbReference type="Gene3D" id="3.40.50.300">
    <property type="entry name" value="P-loop containing nucleotide triphosphate hydrolases"/>
    <property type="match status" value="1"/>
</dbReference>
<organism evidence="5 6">
    <name type="scientific">Gryllotalpicola kribbensis</name>
    <dbReference type="NCBI Taxonomy" id="993084"/>
    <lineage>
        <taxon>Bacteria</taxon>
        <taxon>Bacillati</taxon>
        <taxon>Actinomycetota</taxon>
        <taxon>Actinomycetes</taxon>
        <taxon>Micrococcales</taxon>
        <taxon>Microbacteriaceae</taxon>
        <taxon>Gryllotalpicola</taxon>
    </lineage>
</organism>
<dbReference type="SUPFAM" id="SSF52540">
    <property type="entry name" value="P-loop containing nucleoside triphosphate hydrolases"/>
    <property type="match status" value="1"/>
</dbReference>
<dbReference type="PANTHER" id="PTHR23077">
    <property type="entry name" value="AAA-FAMILY ATPASE"/>
    <property type="match status" value="1"/>
</dbReference>
<dbReference type="InterPro" id="IPR003960">
    <property type="entry name" value="ATPase_AAA_CS"/>
</dbReference>
<reference evidence="6" key="1">
    <citation type="journal article" date="2019" name="Int. J. Syst. Evol. Microbiol.">
        <title>The Global Catalogue of Microorganisms (GCM) 10K type strain sequencing project: providing services to taxonomists for standard genome sequencing and annotation.</title>
        <authorList>
            <consortium name="The Broad Institute Genomics Platform"/>
            <consortium name="The Broad Institute Genome Sequencing Center for Infectious Disease"/>
            <person name="Wu L."/>
            <person name="Ma J."/>
        </authorList>
    </citation>
    <scope>NUCLEOTIDE SEQUENCE [LARGE SCALE GENOMIC DNA]</scope>
    <source>
        <strain evidence="6">JCM 17593</strain>
    </source>
</reference>
<keyword evidence="6" id="KW-1185">Reference proteome</keyword>
<dbReference type="Pfam" id="PF00004">
    <property type="entry name" value="AAA"/>
    <property type="match status" value="1"/>
</dbReference>
<feature type="domain" description="AAA+ ATPase" evidence="4">
    <location>
        <begin position="179"/>
        <end position="314"/>
    </location>
</feature>
<dbReference type="Proteomes" id="UP001500213">
    <property type="component" value="Unassembled WGS sequence"/>
</dbReference>
<protein>
    <submittedName>
        <fullName evidence="5">AAA family ATPase</fullName>
    </submittedName>
</protein>
<gene>
    <name evidence="5" type="ORF">GCM10022288_15000</name>
</gene>
<dbReference type="InterPro" id="IPR003593">
    <property type="entry name" value="AAA+_ATPase"/>
</dbReference>
<name>A0ABP8ARV5_9MICO</name>
<dbReference type="InterPro" id="IPR003959">
    <property type="entry name" value="ATPase_AAA_core"/>
</dbReference>
<dbReference type="Gene3D" id="1.10.8.60">
    <property type="match status" value="1"/>
</dbReference>